<dbReference type="Proteomes" id="UP001159405">
    <property type="component" value="Unassembled WGS sequence"/>
</dbReference>
<comment type="caution">
    <text evidence="1">Lacks conserved residue(s) required for the propagation of feature annotation.</text>
</comment>
<keyword evidence="1" id="KW-1015">Disulfide bond</keyword>
<accession>A0ABN8QQP2</accession>
<keyword evidence="1" id="KW-0245">EGF-like domain</keyword>
<dbReference type="PROSITE" id="PS50026">
    <property type="entry name" value="EGF_3"/>
    <property type="match status" value="1"/>
</dbReference>
<keyword evidence="4" id="KW-1185">Reference proteome</keyword>
<sequence length="81" mass="9029">MVTLYCLYFRVKTVYRSVQRTRSISVTVIYCCSGWKKAYSSSRECRRAICSQGCHSSHGSCVAPDNCQCQSGWTGNNCAQG</sequence>
<gene>
    <name evidence="3" type="ORF">PLOB_00009319</name>
</gene>
<protein>
    <recommendedName>
        <fullName evidence="2">EGF-like domain-containing protein</fullName>
    </recommendedName>
</protein>
<organism evidence="3 4">
    <name type="scientific">Porites lobata</name>
    <dbReference type="NCBI Taxonomy" id="104759"/>
    <lineage>
        <taxon>Eukaryota</taxon>
        <taxon>Metazoa</taxon>
        <taxon>Cnidaria</taxon>
        <taxon>Anthozoa</taxon>
        <taxon>Hexacorallia</taxon>
        <taxon>Scleractinia</taxon>
        <taxon>Fungiina</taxon>
        <taxon>Poritidae</taxon>
        <taxon>Porites</taxon>
    </lineage>
</organism>
<dbReference type="Gene3D" id="2.10.25.10">
    <property type="entry name" value="Laminin"/>
    <property type="match status" value="1"/>
</dbReference>
<feature type="domain" description="EGF-like" evidence="2">
    <location>
        <begin position="46"/>
        <end position="79"/>
    </location>
</feature>
<feature type="disulfide bond" evidence="1">
    <location>
        <begin position="69"/>
        <end position="78"/>
    </location>
</feature>
<evidence type="ECO:0000313" key="4">
    <source>
        <dbReference type="Proteomes" id="UP001159405"/>
    </source>
</evidence>
<evidence type="ECO:0000256" key="1">
    <source>
        <dbReference type="PROSITE-ProRule" id="PRU00076"/>
    </source>
</evidence>
<dbReference type="EMBL" id="CALNXK010000145">
    <property type="protein sequence ID" value="CAH3168482.1"/>
    <property type="molecule type" value="Genomic_DNA"/>
</dbReference>
<dbReference type="InterPro" id="IPR000742">
    <property type="entry name" value="EGF"/>
</dbReference>
<reference evidence="3 4" key="1">
    <citation type="submission" date="2022-05" db="EMBL/GenBank/DDBJ databases">
        <authorList>
            <consortium name="Genoscope - CEA"/>
            <person name="William W."/>
        </authorList>
    </citation>
    <scope>NUCLEOTIDE SEQUENCE [LARGE SCALE GENOMIC DNA]</scope>
</reference>
<dbReference type="PROSITE" id="PS00022">
    <property type="entry name" value="EGF_1"/>
    <property type="match status" value="1"/>
</dbReference>
<comment type="caution">
    <text evidence="3">The sequence shown here is derived from an EMBL/GenBank/DDBJ whole genome shotgun (WGS) entry which is preliminary data.</text>
</comment>
<evidence type="ECO:0000313" key="3">
    <source>
        <dbReference type="EMBL" id="CAH3168482.1"/>
    </source>
</evidence>
<name>A0ABN8QQP2_9CNID</name>
<feature type="non-terminal residue" evidence="3">
    <location>
        <position position="81"/>
    </location>
</feature>
<evidence type="ECO:0000259" key="2">
    <source>
        <dbReference type="PROSITE" id="PS50026"/>
    </source>
</evidence>
<dbReference type="PROSITE" id="PS01186">
    <property type="entry name" value="EGF_2"/>
    <property type="match status" value="1"/>
</dbReference>
<proteinExistence type="predicted"/>